<feature type="non-terminal residue" evidence="2">
    <location>
        <position position="1"/>
    </location>
</feature>
<reference evidence="3" key="1">
    <citation type="journal article" date="2019" name="IScience">
        <title>Narwhal Genome Reveals Long-Term Low Genetic Diversity despite Current Large Abundance Size.</title>
        <authorList>
            <person name="Westbury M.V."/>
            <person name="Petersen B."/>
            <person name="Garde E."/>
            <person name="Heide-Jorgensen M.P."/>
            <person name="Lorenzen E.D."/>
        </authorList>
    </citation>
    <scope>NUCLEOTIDE SEQUENCE [LARGE SCALE GENOMIC DNA]</scope>
</reference>
<gene>
    <name evidence="2" type="ORF">EI555_014071</name>
</gene>
<dbReference type="AlphaFoldDB" id="A0A4U1EQJ9"/>
<evidence type="ECO:0000313" key="2">
    <source>
        <dbReference type="EMBL" id="TKC38673.1"/>
    </source>
</evidence>
<sequence>DMVWFFFCVAYGFYTKNVRSVGTDGPTPVWESQHVDDAQGINVTVHKSTKVCKKSANCGLLLCGSLDKKAFSKGEERKRGLNMAASNDSNVLISINAVPDMKKDQVRKRLVKINSTEAEKTRVLDYNVVKIHMMFIQMEHGINSTSTEARVQLCRQFFIVQITALKTARISRQQDRRGSTVSPLFTGRRKPFSSGGMHEPAPRKAPENRPRPRRQGRRGRNRGPVASGAATGNADARGFGTSSLPLKRRRREQGCRRCPTLRLARARPRLRPARAPDTEPSAPGPRPTPAGARPEDAEALRTAPGGPRPPVVDARRPRARGGLGQASSPPRGAREPRRGPLFSSAGPSRPEQAEPRTRRREARPSNPPRRGSPRVAAAQDSPGRRPAAAAVRPGPADQLQSSPRGLGASEEATQREALLPKGRCEKLHVEHLKKQTLKFCYKMQKLTKWRRTLQTYSEISLLDFRKYVLASVYDVDIGIDLSFVQIFKTNETLVVCDISYLIKYKDAEKSKENKLPDSYATVFATQMRSWCVKIQEQGRVISGSSMDCYNVQWDPVHRARGLLTMYFMLIISTTCSSKDFISKNMVNNTEHRGWKNYQPLELVEDKERPRRILDEDKEISKMKRKSGKTTNYESTWSRVLDYLTEADSKDYILRTDKAKTFP</sequence>
<protein>
    <submittedName>
        <fullName evidence="2">Uncharacterized protein</fullName>
    </submittedName>
</protein>
<comment type="caution">
    <text evidence="2">The sequence shown here is derived from an EMBL/GenBank/DDBJ whole genome shotgun (WGS) entry which is preliminary data.</text>
</comment>
<evidence type="ECO:0000313" key="3">
    <source>
        <dbReference type="Proteomes" id="UP000308365"/>
    </source>
</evidence>
<feature type="region of interest" description="Disordered" evidence="1">
    <location>
        <begin position="169"/>
        <end position="413"/>
    </location>
</feature>
<feature type="compositionally biased region" description="Basic and acidic residues" evidence="1">
    <location>
        <begin position="200"/>
        <end position="210"/>
    </location>
</feature>
<organism evidence="2 3">
    <name type="scientific">Monodon monoceros</name>
    <name type="common">Narwhal</name>
    <name type="synonym">Ceratodon monodon</name>
    <dbReference type="NCBI Taxonomy" id="40151"/>
    <lineage>
        <taxon>Eukaryota</taxon>
        <taxon>Metazoa</taxon>
        <taxon>Chordata</taxon>
        <taxon>Craniata</taxon>
        <taxon>Vertebrata</taxon>
        <taxon>Euteleostomi</taxon>
        <taxon>Mammalia</taxon>
        <taxon>Eutheria</taxon>
        <taxon>Laurasiatheria</taxon>
        <taxon>Artiodactyla</taxon>
        <taxon>Whippomorpha</taxon>
        <taxon>Cetacea</taxon>
        <taxon>Odontoceti</taxon>
        <taxon>Monodontidae</taxon>
        <taxon>Monodon</taxon>
    </lineage>
</organism>
<feature type="compositionally biased region" description="Low complexity" evidence="1">
    <location>
        <begin position="384"/>
        <end position="396"/>
    </location>
</feature>
<evidence type="ECO:0000256" key="1">
    <source>
        <dbReference type="SAM" id="MobiDB-lite"/>
    </source>
</evidence>
<feature type="non-terminal residue" evidence="2">
    <location>
        <position position="662"/>
    </location>
</feature>
<dbReference type="EMBL" id="RWIC01000956">
    <property type="protein sequence ID" value="TKC38673.1"/>
    <property type="molecule type" value="Genomic_DNA"/>
</dbReference>
<proteinExistence type="predicted"/>
<dbReference type="Proteomes" id="UP000308365">
    <property type="component" value="Unassembled WGS sequence"/>
</dbReference>
<accession>A0A4U1EQJ9</accession>
<feature type="compositionally biased region" description="Basic residues" evidence="1">
    <location>
        <begin position="211"/>
        <end position="221"/>
    </location>
</feature>
<name>A0A4U1EQJ9_MONMO</name>